<dbReference type="Proteomes" id="UP001060164">
    <property type="component" value="Chromosome"/>
</dbReference>
<gene>
    <name evidence="2" type="ORF">NQ502_06300</name>
</gene>
<sequence>MQILADSLEDRFDMLEFSPAGNRPTLKSIRHYRNGTAPTIGYAYILWAFQINERFASLQDVSLIIIGEPERTMLSASTSYIILAENADISEVFDFTTDIFLRYSAWDLALQKALNSDNPLNDMLQASLSIFRNPMFIHDTDFYILACPNVVEGMTVWSRDSRNGRDMVPLEVINDLKIDHEYIHTLQTQSADMFSANQRGYRILYNNLWNGNRYEGRVLVNELQSIIKPGDYLALEYLSSIVLACISERNVFWTSLGRNAEEICKQILSQSVTDEREISHLLRFLGWGYHDKYIIIKLGTEHSNTDYRFTTSTFGYIESQVAASHAFFYDQSIVVIVNQTVGKNTTPQIVSNMAWLIREGLFKMGVSNEIFDFSQIHQGYRQASIALEYGSRSNSMIWCYDFKDYVLDYMFDKICEDIPYEYLCAQSIQQLAHYDEQHNTKLNETLETYLRLERNVVQTAKTLYIHRSTLFYRLDRIQQLTSLDLDDPRIRLYLEISYQMNK</sequence>
<reference evidence="2" key="1">
    <citation type="journal article" date="2022" name="Cell">
        <title>Design, construction, and in vivo augmentation of a complex gut microbiome.</title>
        <authorList>
            <person name="Cheng A.G."/>
            <person name="Ho P.Y."/>
            <person name="Aranda-Diaz A."/>
            <person name="Jain S."/>
            <person name="Yu F.B."/>
            <person name="Meng X."/>
            <person name="Wang M."/>
            <person name="Iakiviak M."/>
            <person name="Nagashima K."/>
            <person name="Zhao A."/>
            <person name="Murugkar P."/>
            <person name="Patil A."/>
            <person name="Atabakhsh K."/>
            <person name="Weakley A."/>
            <person name="Yan J."/>
            <person name="Brumbaugh A.R."/>
            <person name="Higginbottom S."/>
            <person name="Dimas A."/>
            <person name="Shiver A.L."/>
            <person name="Deutschbauer A."/>
            <person name="Neff N."/>
            <person name="Sonnenburg J.L."/>
            <person name="Huang K.C."/>
            <person name="Fischbach M.A."/>
        </authorList>
    </citation>
    <scope>NUCLEOTIDE SEQUENCE</scope>
    <source>
        <strain evidence="2">DSM 19829</strain>
    </source>
</reference>
<dbReference type="InterPro" id="IPR042070">
    <property type="entry name" value="PucR_C-HTH_sf"/>
</dbReference>
<dbReference type="InterPro" id="IPR025736">
    <property type="entry name" value="PucR_C-HTH_dom"/>
</dbReference>
<evidence type="ECO:0000313" key="2">
    <source>
        <dbReference type="EMBL" id="UWP60639.1"/>
    </source>
</evidence>
<dbReference type="InterPro" id="IPR051448">
    <property type="entry name" value="CdaR-like_regulators"/>
</dbReference>
<dbReference type="Gene3D" id="1.10.10.2840">
    <property type="entry name" value="PucR C-terminal helix-turn-helix domain"/>
    <property type="match status" value="1"/>
</dbReference>
<proteinExistence type="predicted"/>
<protein>
    <submittedName>
        <fullName evidence="2">Helix-turn-helix domain-containing protein</fullName>
    </submittedName>
</protein>
<dbReference type="Pfam" id="PF13556">
    <property type="entry name" value="HTH_30"/>
    <property type="match status" value="1"/>
</dbReference>
<accession>A0ABY5VJ87</accession>
<dbReference type="PANTHER" id="PTHR33744:SF1">
    <property type="entry name" value="DNA-BINDING TRANSCRIPTIONAL ACTIVATOR ADER"/>
    <property type="match status" value="1"/>
</dbReference>
<feature type="domain" description="PucR C-terminal helix-turn-helix" evidence="1">
    <location>
        <begin position="444"/>
        <end position="498"/>
    </location>
</feature>
<keyword evidence="3" id="KW-1185">Reference proteome</keyword>
<dbReference type="PANTHER" id="PTHR33744">
    <property type="entry name" value="CARBOHYDRATE DIACID REGULATOR"/>
    <property type="match status" value="1"/>
</dbReference>
<name>A0ABY5VJ87_9FIRM</name>
<organism evidence="2 3">
    <name type="scientific">Ruminococcus gauvreauii</name>
    <dbReference type="NCBI Taxonomy" id="438033"/>
    <lineage>
        <taxon>Bacteria</taxon>
        <taxon>Bacillati</taxon>
        <taxon>Bacillota</taxon>
        <taxon>Clostridia</taxon>
        <taxon>Eubacteriales</taxon>
        <taxon>Oscillospiraceae</taxon>
        <taxon>Ruminococcus</taxon>
    </lineage>
</organism>
<evidence type="ECO:0000259" key="1">
    <source>
        <dbReference type="Pfam" id="PF13556"/>
    </source>
</evidence>
<evidence type="ECO:0000313" key="3">
    <source>
        <dbReference type="Proteomes" id="UP001060164"/>
    </source>
</evidence>
<dbReference type="RefSeq" id="WP_169579939.1">
    <property type="nucleotide sequence ID" value="NZ_CP102290.1"/>
</dbReference>
<dbReference type="EMBL" id="CP102290">
    <property type="protein sequence ID" value="UWP60639.1"/>
    <property type="molecule type" value="Genomic_DNA"/>
</dbReference>